<dbReference type="Gene3D" id="1.10.287.130">
    <property type="match status" value="1"/>
</dbReference>
<dbReference type="GO" id="GO:0003700">
    <property type="term" value="F:DNA-binding transcription factor activity"/>
    <property type="evidence" value="ECO:0007669"/>
    <property type="project" value="InterPro"/>
</dbReference>
<gene>
    <name evidence="11" type="ORF">AKJ29_00990</name>
</gene>
<dbReference type="InterPro" id="IPR003661">
    <property type="entry name" value="HisK_dim/P_dom"/>
</dbReference>
<dbReference type="InterPro" id="IPR005467">
    <property type="entry name" value="His_kinase_dom"/>
</dbReference>
<dbReference type="EMBL" id="LKBA01000003">
    <property type="protein sequence ID" value="KPN64664.1"/>
    <property type="molecule type" value="Genomic_DNA"/>
</dbReference>
<dbReference type="SMART" id="SM00342">
    <property type="entry name" value="HTH_ARAC"/>
    <property type="match status" value="1"/>
</dbReference>
<comment type="caution">
    <text evidence="11">The sequence shown here is derived from an EMBL/GenBank/DDBJ whole genome shotgun (WGS) entry which is preliminary data.</text>
</comment>
<keyword evidence="5" id="KW-0804">Transcription</keyword>
<keyword evidence="7" id="KW-0812">Transmembrane</keyword>
<dbReference type="Pfam" id="PF07494">
    <property type="entry name" value="Reg_prop"/>
    <property type="match status" value="4"/>
</dbReference>
<dbReference type="PROSITE" id="PS01124">
    <property type="entry name" value="HTH_ARAC_FAMILY_2"/>
    <property type="match status" value="1"/>
</dbReference>
<evidence type="ECO:0000259" key="10">
    <source>
        <dbReference type="PROSITE" id="PS50110"/>
    </source>
</evidence>
<organism evidence="11 12">
    <name type="scientific">Aliiroseovarius crassostreae</name>
    <dbReference type="NCBI Taxonomy" id="154981"/>
    <lineage>
        <taxon>Bacteria</taxon>
        <taxon>Pseudomonadati</taxon>
        <taxon>Pseudomonadota</taxon>
        <taxon>Alphaproteobacteria</taxon>
        <taxon>Rhodobacterales</taxon>
        <taxon>Paracoccaceae</taxon>
        <taxon>Aliiroseovarius</taxon>
    </lineage>
</organism>
<evidence type="ECO:0000256" key="4">
    <source>
        <dbReference type="ARBA" id="ARBA00023015"/>
    </source>
</evidence>
<reference evidence="11 12" key="1">
    <citation type="submission" date="2015-09" db="EMBL/GenBank/DDBJ databases">
        <title>Draft genome sequence of Aliiroseovarius crassostreae CV919-312TSm, the causative agent of Roseovarius Oyster Disease (formerly Juvenile Oyster Disease).</title>
        <authorList>
            <person name="Kessner L."/>
            <person name="Spinard E."/>
            <person name="Nelson D."/>
        </authorList>
    </citation>
    <scope>NUCLEOTIDE SEQUENCE [LARGE SCALE GENOMIC DNA]</scope>
    <source>
        <strain evidence="11 12">CV919-312</strain>
    </source>
</reference>
<dbReference type="InterPro" id="IPR013783">
    <property type="entry name" value="Ig-like_fold"/>
</dbReference>
<feature type="domain" description="Histidine kinase" evidence="9">
    <location>
        <begin position="851"/>
        <end position="1055"/>
    </location>
</feature>
<evidence type="ECO:0000259" key="8">
    <source>
        <dbReference type="PROSITE" id="PS01124"/>
    </source>
</evidence>
<dbReference type="SUPFAM" id="SSF47384">
    <property type="entry name" value="Homodimeric domain of signal transducing histidine kinase"/>
    <property type="match status" value="1"/>
</dbReference>
<proteinExistence type="predicted"/>
<keyword evidence="4" id="KW-0805">Transcription regulation</keyword>
<dbReference type="InterPro" id="IPR018060">
    <property type="entry name" value="HTH_AraC"/>
</dbReference>
<dbReference type="CDD" id="cd00082">
    <property type="entry name" value="HisKA"/>
    <property type="match status" value="1"/>
</dbReference>
<feature type="transmembrane region" description="Helical" evidence="7">
    <location>
        <begin position="795"/>
        <end position="815"/>
    </location>
</feature>
<dbReference type="Proteomes" id="UP000050471">
    <property type="component" value="Unassembled WGS sequence"/>
</dbReference>
<dbReference type="Pfam" id="PF00072">
    <property type="entry name" value="Response_reg"/>
    <property type="match status" value="1"/>
</dbReference>
<dbReference type="STRING" id="154981.AKJ29_00990"/>
<dbReference type="InterPro" id="IPR001789">
    <property type="entry name" value="Sig_transdc_resp-reg_receiver"/>
</dbReference>
<evidence type="ECO:0000256" key="6">
    <source>
        <dbReference type="PROSITE-ProRule" id="PRU00169"/>
    </source>
</evidence>
<dbReference type="SMART" id="SM00388">
    <property type="entry name" value="HisKA"/>
    <property type="match status" value="1"/>
</dbReference>
<keyword evidence="7" id="KW-0472">Membrane</keyword>
<dbReference type="OrthoDB" id="9778496at2"/>
<accession>A0A0P7J7Y1</accession>
<dbReference type="Gene3D" id="3.30.565.10">
    <property type="entry name" value="Histidine kinase-like ATPase, C-terminal domain"/>
    <property type="match status" value="1"/>
</dbReference>
<dbReference type="Gene3D" id="2.60.40.10">
    <property type="entry name" value="Immunoglobulins"/>
    <property type="match status" value="1"/>
</dbReference>
<evidence type="ECO:0000313" key="11">
    <source>
        <dbReference type="EMBL" id="KPN64664.1"/>
    </source>
</evidence>
<dbReference type="InterPro" id="IPR015943">
    <property type="entry name" value="WD40/YVTN_repeat-like_dom_sf"/>
</dbReference>
<dbReference type="InterPro" id="IPR011006">
    <property type="entry name" value="CheY-like_superfamily"/>
</dbReference>
<evidence type="ECO:0000256" key="1">
    <source>
        <dbReference type="ARBA" id="ARBA00000085"/>
    </source>
</evidence>
<dbReference type="GO" id="GO:0000155">
    <property type="term" value="F:phosphorelay sensor kinase activity"/>
    <property type="evidence" value="ECO:0007669"/>
    <property type="project" value="InterPro"/>
</dbReference>
<dbReference type="PANTHER" id="PTHR43547:SF2">
    <property type="entry name" value="HYBRID SIGNAL TRANSDUCTION HISTIDINE KINASE C"/>
    <property type="match status" value="1"/>
</dbReference>
<name>A0A0P7J7Y1_9RHOB</name>
<dbReference type="EC" id="2.7.13.3" evidence="2"/>
<evidence type="ECO:0000256" key="5">
    <source>
        <dbReference type="ARBA" id="ARBA00023163"/>
    </source>
</evidence>
<evidence type="ECO:0000256" key="2">
    <source>
        <dbReference type="ARBA" id="ARBA00012438"/>
    </source>
</evidence>
<dbReference type="Pfam" id="PF12833">
    <property type="entry name" value="HTH_18"/>
    <property type="match status" value="1"/>
</dbReference>
<dbReference type="SUPFAM" id="SSF46689">
    <property type="entry name" value="Homeodomain-like"/>
    <property type="match status" value="1"/>
</dbReference>
<dbReference type="Gene3D" id="3.40.50.2300">
    <property type="match status" value="1"/>
</dbReference>
<dbReference type="Pfam" id="PF00512">
    <property type="entry name" value="HisKA"/>
    <property type="match status" value="1"/>
</dbReference>
<keyword evidence="3 6" id="KW-0597">Phosphoprotein</keyword>
<dbReference type="PROSITE" id="PS50110">
    <property type="entry name" value="RESPONSE_REGULATORY"/>
    <property type="match status" value="1"/>
</dbReference>
<keyword evidence="7" id="KW-1133">Transmembrane helix</keyword>
<dbReference type="InterPro" id="IPR036097">
    <property type="entry name" value="HisK_dim/P_sf"/>
</dbReference>
<keyword evidence="12" id="KW-1185">Reference proteome</keyword>
<dbReference type="SUPFAM" id="SSF55874">
    <property type="entry name" value="ATPase domain of HSP90 chaperone/DNA topoisomerase II/histidine kinase"/>
    <property type="match status" value="1"/>
</dbReference>
<evidence type="ECO:0000256" key="3">
    <source>
        <dbReference type="ARBA" id="ARBA00022553"/>
    </source>
</evidence>
<dbReference type="PROSITE" id="PS50109">
    <property type="entry name" value="HIS_KIN"/>
    <property type="match status" value="1"/>
</dbReference>
<dbReference type="InterPro" id="IPR009057">
    <property type="entry name" value="Homeodomain-like_sf"/>
</dbReference>
<feature type="domain" description="Response regulatory" evidence="10">
    <location>
        <begin position="1076"/>
        <end position="1191"/>
    </location>
</feature>
<protein>
    <recommendedName>
        <fullName evidence="2">histidine kinase</fullName>
        <ecNumber evidence="2">2.7.13.3</ecNumber>
    </recommendedName>
</protein>
<dbReference type="SUPFAM" id="SSF52172">
    <property type="entry name" value="CheY-like"/>
    <property type="match status" value="1"/>
</dbReference>
<dbReference type="InterPro" id="IPR036890">
    <property type="entry name" value="HATPase_C_sf"/>
</dbReference>
<feature type="domain" description="HTH araC/xylS-type" evidence="8">
    <location>
        <begin position="1226"/>
        <end position="1324"/>
    </location>
</feature>
<comment type="catalytic activity">
    <reaction evidence="1">
        <text>ATP + protein L-histidine = ADP + protein N-phospho-L-histidine.</text>
        <dbReference type="EC" id="2.7.13.3"/>
    </reaction>
</comment>
<dbReference type="InterPro" id="IPR011110">
    <property type="entry name" value="Reg_prop"/>
</dbReference>
<feature type="modified residue" description="4-aspartylphosphate" evidence="6">
    <location>
        <position position="1124"/>
    </location>
</feature>
<dbReference type="SMART" id="SM00448">
    <property type="entry name" value="REC"/>
    <property type="match status" value="1"/>
</dbReference>
<dbReference type="GO" id="GO:0043565">
    <property type="term" value="F:sequence-specific DNA binding"/>
    <property type="evidence" value="ECO:0007669"/>
    <property type="project" value="InterPro"/>
</dbReference>
<dbReference type="PANTHER" id="PTHR43547">
    <property type="entry name" value="TWO-COMPONENT HISTIDINE KINASE"/>
    <property type="match status" value="1"/>
</dbReference>
<sequence>MADGQDKQTNGPNKQGRQRGDAMRELILGIWLLTLGLCQAALGDTPKMARQLTIDDGLSQSTVHAIYQAHDGRMWFATGDGISIFDGARFSYLYRSETPNHGLQTNYIFGLKGDLQGRIWVATLGGGVSVYSQSAEFLTGFRAPDGAAQTTLLNDTYDFAFKPDGAVWVTTGAGVVKLPPDRVNAALKAAPPPGVLPVIDAEDVIDPTAALRLLHLKDGRLLVGTQVRGLLLINDEGDNIRPIRRDNSDLSGDRIMALFADDQDQVWIGTEEGGLNLLDPSSLTVSQPIDLPDNDVESISQGQDGRLWFGTWSHGIFVHDPVTGDTVNYRAHPGQPLRLGSDTVIALTAGKMGRIWAGTYDRGVSNLSQYPDPFETYFANPEGDAGPISATIWSMTEGVGKSLWVGSKKGLDRLIRDEKRFERVDLGKGDQDVRAILPLGDHLLLALRRRGLHLYDWRTRTLTPVSEEGGNALFHDRFVRLLLQDRHGQIWVGTHSGVFTLDENLQPVRHLHKDNGALPHNRTRSLYEGPEGNIWIGTSGGLTRFNPETGETQTFSGAAYFDDNDVRAIYCLPDGRMLVGTQAGITILSKDMKRLDRIGRADGLPNETIYSLLPDQKGQIWITTNNGLARYSPSDGDIAVYKSRDGLQGAEFNFNAYTALSDGTLAVGGMNGLSLFHPDTLQPNHMPPLVSYIQLDEHGRQITPAPNYERVSPATLDMAITVAHYTDPVANRLRWRLDPVDTKWQEATGSVHKLRRENLLPGSYDLRFQGISAGNVTGPEQVLSFSVSAPLYLRWYAWVAYLLLLVPAILFIPWLRNRALQKRTSALEAMVQEKTRKLVAADKERAQFYARAAHEIRTPISLIKAPLQSIEKTAKLSPQNQKLLTLVTRAVARLTQLSEEMSEGSRQNRTDPSQHVIANLDGVIEPILSLYQDSATLHGVRFQTELGNLGVATVDLEALELITHNLLSNAIRHTPRGGAIEVQIALENQVLKMKVSNTASLPEEFIRTLQGHLPEDQNVPTHGGEIVGALVQRSGADIHVVPDPAAITLRFPARHNRPLHTQARNSDGPDSETQPQILIVEDDRELRHYLTGALGELGKIHSAASCSTARRMVQKYPLHLIICDVMLPDGSGFDLIREIKECPETSHIQVLFLTALSGDHSMREGLSVSADDYLTKPFDIETLIARIRLRLNNYDAIRTHVRAQHTQHDAPLENVELAPADERLRGQIEAHLLDHLDQPDFSVDDLARLCALSKRSLQRKLTLLFGQSFSQLLSQRRVEHAAALLRRGMAVKEVYQACGYTHPSSFARRFRQIWGMQPSEFKKGGDGETQQSAPE</sequence>
<dbReference type="CDD" id="cd17574">
    <property type="entry name" value="REC_OmpR"/>
    <property type="match status" value="1"/>
</dbReference>
<evidence type="ECO:0000313" key="12">
    <source>
        <dbReference type="Proteomes" id="UP000050471"/>
    </source>
</evidence>
<dbReference type="Gene3D" id="2.130.10.10">
    <property type="entry name" value="YVTN repeat-like/Quinoprotein amine dehydrogenase"/>
    <property type="match status" value="3"/>
</dbReference>
<evidence type="ECO:0000256" key="7">
    <source>
        <dbReference type="SAM" id="Phobius"/>
    </source>
</evidence>
<dbReference type="Gene3D" id="1.10.10.60">
    <property type="entry name" value="Homeodomain-like"/>
    <property type="match status" value="1"/>
</dbReference>
<dbReference type="SUPFAM" id="SSF63829">
    <property type="entry name" value="Calcium-dependent phosphotriesterase"/>
    <property type="match status" value="3"/>
</dbReference>
<evidence type="ECO:0000259" key="9">
    <source>
        <dbReference type="PROSITE" id="PS50109"/>
    </source>
</evidence>